<dbReference type="GO" id="GO:0003743">
    <property type="term" value="F:translation initiation factor activity"/>
    <property type="evidence" value="ECO:0007669"/>
    <property type="project" value="InterPro"/>
</dbReference>
<comment type="similarity">
    <text evidence="1">Belongs to the SUI1 family.</text>
</comment>
<keyword evidence="2" id="KW-0648">Protein biosynthesis</keyword>
<dbReference type="CDD" id="cd11566">
    <property type="entry name" value="eIF1_SUI1"/>
    <property type="match status" value="1"/>
</dbReference>
<dbReference type="PANTHER" id="PTHR10388">
    <property type="entry name" value="EUKARYOTIC TRANSLATION INITIATION FACTOR SUI1"/>
    <property type="match status" value="1"/>
</dbReference>
<dbReference type="AlphaFoldDB" id="A0A0G4J3N2"/>
<evidence type="ECO:0000256" key="2">
    <source>
        <dbReference type="ARBA" id="ARBA00022917"/>
    </source>
</evidence>
<name>A0A0G4J3N2_PLABS</name>
<reference evidence="4 5" key="1">
    <citation type="submission" date="2015-02" db="EMBL/GenBank/DDBJ databases">
        <authorList>
            <person name="Chooi Y.-H."/>
        </authorList>
    </citation>
    <scope>NUCLEOTIDE SEQUENCE [LARGE SCALE GENOMIC DNA]</scope>
    <source>
        <strain evidence="4">E3</strain>
    </source>
</reference>
<dbReference type="EMBL" id="CDSF01000122">
    <property type="protein sequence ID" value="CEP02155.1"/>
    <property type="molecule type" value="Genomic_DNA"/>
</dbReference>
<gene>
    <name evidence="4" type="ORF">PBRA_002420</name>
</gene>
<accession>A0A0G4J3N2</accession>
<dbReference type="InterPro" id="IPR005874">
    <property type="entry name" value="SUI1_euk"/>
</dbReference>
<protein>
    <recommendedName>
        <fullName evidence="3">SUI1 domain-containing protein</fullName>
    </recommendedName>
</protein>
<feature type="domain" description="SUI1" evidence="3">
    <location>
        <begin position="29"/>
        <end position="99"/>
    </location>
</feature>
<dbReference type="Proteomes" id="UP000039324">
    <property type="component" value="Unassembled WGS sequence"/>
</dbReference>
<proteinExistence type="inferred from homology"/>
<evidence type="ECO:0000313" key="5">
    <source>
        <dbReference type="Proteomes" id="UP000039324"/>
    </source>
</evidence>
<dbReference type="SUPFAM" id="SSF55159">
    <property type="entry name" value="eIF1-like"/>
    <property type="match status" value="1"/>
</dbReference>
<evidence type="ECO:0000313" key="4">
    <source>
        <dbReference type="EMBL" id="CEP02155.1"/>
    </source>
</evidence>
<dbReference type="PROSITE" id="PS50296">
    <property type="entry name" value="SUI1"/>
    <property type="match status" value="1"/>
</dbReference>
<evidence type="ECO:0000259" key="3">
    <source>
        <dbReference type="PROSITE" id="PS50296"/>
    </source>
</evidence>
<dbReference type="OrthoDB" id="10248435at2759"/>
<dbReference type="InterPro" id="IPR001950">
    <property type="entry name" value="SUI1"/>
</dbReference>
<dbReference type="InterPro" id="IPR036877">
    <property type="entry name" value="SUI1_dom_sf"/>
</dbReference>
<dbReference type="STRING" id="37360.A0A0G4J3N2"/>
<sequence>MSNLTNIVFANTDLLTDGKDETHEHGNYVHIRIQQRNGRKSLTTVQGLASDLDLKKILKALKKTYSTNGTIVTDTEMGQVIQLQGDQRKNVLDFLTNYKICSRTEVKVHGF</sequence>
<keyword evidence="5" id="KW-1185">Reference proteome</keyword>
<evidence type="ECO:0000256" key="1">
    <source>
        <dbReference type="ARBA" id="ARBA00005422"/>
    </source>
</evidence>
<dbReference type="PIRSF" id="PIRSF004499">
    <property type="entry name" value="SUI1_euk"/>
    <property type="match status" value="1"/>
</dbReference>
<dbReference type="Pfam" id="PF01253">
    <property type="entry name" value="SUI1"/>
    <property type="match status" value="1"/>
</dbReference>
<dbReference type="Gene3D" id="3.30.780.10">
    <property type="entry name" value="SUI1-like domain"/>
    <property type="match status" value="1"/>
</dbReference>
<dbReference type="OMA" id="VENHIHI"/>
<organism evidence="4 5">
    <name type="scientific">Plasmodiophora brassicae</name>
    <name type="common">Clubroot disease agent</name>
    <dbReference type="NCBI Taxonomy" id="37360"/>
    <lineage>
        <taxon>Eukaryota</taxon>
        <taxon>Sar</taxon>
        <taxon>Rhizaria</taxon>
        <taxon>Endomyxa</taxon>
        <taxon>Phytomyxea</taxon>
        <taxon>Plasmodiophorida</taxon>
        <taxon>Plasmodiophoridae</taxon>
        <taxon>Plasmodiophora</taxon>
    </lineage>
</organism>